<reference evidence="1 2" key="1">
    <citation type="submission" date="2021-06" db="EMBL/GenBank/DDBJ databases">
        <title>Caerostris darwini draft genome.</title>
        <authorList>
            <person name="Kono N."/>
            <person name="Arakawa K."/>
        </authorList>
    </citation>
    <scope>NUCLEOTIDE SEQUENCE [LARGE SCALE GENOMIC DNA]</scope>
</reference>
<proteinExistence type="predicted"/>
<name>A0AAV4QPV5_9ARAC</name>
<evidence type="ECO:0000313" key="1">
    <source>
        <dbReference type="EMBL" id="GIY12083.1"/>
    </source>
</evidence>
<evidence type="ECO:0000313" key="2">
    <source>
        <dbReference type="Proteomes" id="UP001054837"/>
    </source>
</evidence>
<sequence length="100" mass="11377">MSKERKISRALHVYTPLSGPSYNAVCTSTNIKTTDFLPLPDFTAKEPCLFEFLNHFLQTSDHCIFSYPLMTGISLKLLVHSRRSCKRASQADRDPSLRDL</sequence>
<accession>A0AAV4QPV5</accession>
<comment type="caution">
    <text evidence="1">The sequence shown here is derived from an EMBL/GenBank/DDBJ whole genome shotgun (WGS) entry which is preliminary data.</text>
</comment>
<dbReference type="EMBL" id="BPLQ01004987">
    <property type="protein sequence ID" value="GIY12083.1"/>
    <property type="molecule type" value="Genomic_DNA"/>
</dbReference>
<dbReference type="Proteomes" id="UP001054837">
    <property type="component" value="Unassembled WGS sequence"/>
</dbReference>
<gene>
    <name evidence="1" type="ORF">CDAR_449931</name>
</gene>
<keyword evidence="2" id="KW-1185">Reference proteome</keyword>
<dbReference type="AlphaFoldDB" id="A0AAV4QPV5"/>
<organism evidence="1 2">
    <name type="scientific">Caerostris darwini</name>
    <dbReference type="NCBI Taxonomy" id="1538125"/>
    <lineage>
        <taxon>Eukaryota</taxon>
        <taxon>Metazoa</taxon>
        <taxon>Ecdysozoa</taxon>
        <taxon>Arthropoda</taxon>
        <taxon>Chelicerata</taxon>
        <taxon>Arachnida</taxon>
        <taxon>Araneae</taxon>
        <taxon>Araneomorphae</taxon>
        <taxon>Entelegynae</taxon>
        <taxon>Araneoidea</taxon>
        <taxon>Araneidae</taxon>
        <taxon>Caerostris</taxon>
    </lineage>
</organism>
<protein>
    <submittedName>
        <fullName evidence="1">Uncharacterized protein</fullName>
    </submittedName>
</protein>